<dbReference type="EMBL" id="JAFMYU010000003">
    <property type="protein sequence ID" value="MBO0930380.1"/>
    <property type="molecule type" value="Genomic_DNA"/>
</dbReference>
<name>A0A939G3F6_9BACT</name>
<reference evidence="2 3" key="1">
    <citation type="submission" date="2021-03" db="EMBL/GenBank/DDBJ databases">
        <title>Fibrella sp. HMF5036 genome sequencing and assembly.</title>
        <authorList>
            <person name="Kang H."/>
            <person name="Kim H."/>
            <person name="Bae S."/>
            <person name="Joh K."/>
        </authorList>
    </citation>
    <scope>NUCLEOTIDE SEQUENCE [LARGE SCALE GENOMIC DNA]</scope>
    <source>
        <strain evidence="2 3">HMF5036</strain>
    </source>
</reference>
<proteinExistence type="predicted"/>
<keyword evidence="3" id="KW-1185">Reference proteome</keyword>
<organism evidence="2 3">
    <name type="scientific">Fibrella aquatilis</name>
    <dbReference type="NCBI Taxonomy" id="2817059"/>
    <lineage>
        <taxon>Bacteria</taxon>
        <taxon>Pseudomonadati</taxon>
        <taxon>Bacteroidota</taxon>
        <taxon>Cytophagia</taxon>
        <taxon>Cytophagales</taxon>
        <taxon>Spirosomataceae</taxon>
        <taxon>Fibrella</taxon>
    </lineage>
</organism>
<protein>
    <submittedName>
        <fullName evidence="2">Uncharacterized protein</fullName>
    </submittedName>
</protein>
<feature type="signal peptide" evidence="1">
    <location>
        <begin position="1"/>
        <end position="19"/>
    </location>
</feature>
<feature type="chain" id="PRO_5037075242" evidence="1">
    <location>
        <begin position="20"/>
        <end position="169"/>
    </location>
</feature>
<accession>A0A939G3F6</accession>
<evidence type="ECO:0000256" key="1">
    <source>
        <dbReference type="SAM" id="SignalP"/>
    </source>
</evidence>
<dbReference type="AlphaFoldDB" id="A0A939G3F6"/>
<keyword evidence="1" id="KW-0732">Signal</keyword>
<evidence type="ECO:0000313" key="2">
    <source>
        <dbReference type="EMBL" id="MBO0930380.1"/>
    </source>
</evidence>
<sequence>MTTKFSTVLLVFLARAVWAQPDTTRSARIVPLTIRPAPAGDSVSISRYDLAKLELARQTLLAIDYTDTDELISILKEQAALSDQGREQLMALTQTRLRTLQDSLQRQTAALVAVSRRLERAGSHLGRDDWLLSQTAASLRRSRRRLWWERMGTGALGVALGITVGSFSK</sequence>
<dbReference type="Proteomes" id="UP000664795">
    <property type="component" value="Unassembled WGS sequence"/>
</dbReference>
<gene>
    <name evidence="2" type="ORF">J2I48_05200</name>
</gene>
<dbReference type="RefSeq" id="WP_207334345.1">
    <property type="nucleotide sequence ID" value="NZ_JAFMYU010000003.1"/>
</dbReference>
<evidence type="ECO:0000313" key="3">
    <source>
        <dbReference type="Proteomes" id="UP000664795"/>
    </source>
</evidence>
<comment type="caution">
    <text evidence="2">The sequence shown here is derived from an EMBL/GenBank/DDBJ whole genome shotgun (WGS) entry which is preliminary data.</text>
</comment>